<dbReference type="SMART" id="SM00667">
    <property type="entry name" value="LisH"/>
    <property type="match status" value="1"/>
</dbReference>
<dbReference type="InterPro" id="IPR006594">
    <property type="entry name" value="LisH"/>
</dbReference>
<dbReference type="OMA" id="CEVEARM"/>
<proteinExistence type="predicted"/>
<dbReference type="InterPro" id="IPR024964">
    <property type="entry name" value="CTLH/CRA"/>
</dbReference>
<name>A0A2R6X9F0_MARPO</name>
<accession>A0A2R6X9F0</accession>
<keyword evidence="3" id="KW-1185">Reference proteome</keyword>
<dbReference type="SMART" id="SM00668">
    <property type="entry name" value="CTLH"/>
    <property type="match status" value="1"/>
</dbReference>
<evidence type="ECO:0000313" key="3">
    <source>
        <dbReference type="Proteomes" id="UP000244005"/>
    </source>
</evidence>
<dbReference type="InterPro" id="IPR050618">
    <property type="entry name" value="Ubq-SigPath_Reg"/>
</dbReference>
<dbReference type="InterPro" id="IPR006595">
    <property type="entry name" value="CTLH_C"/>
</dbReference>
<dbReference type="AlphaFoldDB" id="A0A2R6X9F0"/>
<sequence>MSRTIPWKLKMVTREDWEQKLAAADVRKEDMNKLIMDFFLTQGYIGAAKQFQIESGTEPNMSFEDVRKRMEIRNAVWRGDVEEGIMKANELNPDILDSNPQLSFDLQQQHVIELIRESRVMEALECAQENLAPYCIEPDDTFFRELERTVVLLAFKDPASCPVGELMDIKKREQAAMEIDHAILMSQGHERDPKLHFLLKLLVWAQTKLGEKASYPRIDHISKALYEHEDCSRR</sequence>
<dbReference type="Pfam" id="PF10607">
    <property type="entry name" value="CTLH"/>
    <property type="match status" value="1"/>
</dbReference>
<dbReference type="InterPro" id="IPR013144">
    <property type="entry name" value="CRA_dom"/>
</dbReference>
<dbReference type="Proteomes" id="UP000244005">
    <property type="component" value="Unassembled WGS sequence"/>
</dbReference>
<protein>
    <recommendedName>
        <fullName evidence="1">CTLH domain-containing protein</fullName>
    </recommendedName>
</protein>
<dbReference type="PROSITE" id="PS50896">
    <property type="entry name" value="LISH"/>
    <property type="match status" value="1"/>
</dbReference>
<dbReference type="EMBL" id="KZ772700">
    <property type="protein sequence ID" value="PTQ42723.1"/>
    <property type="molecule type" value="Genomic_DNA"/>
</dbReference>
<evidence type="ECO:0000313" key="2">
    <source>
        <dbReference type="EMBL" id="PTQ42723.1"/>
    </source>
</evidence>
<dbReference type="Pfam" id="PF08513">
    <property type="entry name" value="LisH"/>
    <property type="match status" value="1"/>
</dbReference>
<dbReference type="Gramene" id="Mp2g01080.1">
    <property type="protein sequence ID" value="Mp2g01080.1.cds1"/>
    <property type="gene ID" value="Mp2g01080"/>
</dbReference>
<gene>
    <name evidence="2" type="ORF">MARPO_0028s0043</name>
</gene>
<reference evidence="3" key="1">
    <citation type="journal article" date="2017" name="Cell">
        <title>Insights into land plant evolution garnered from the Marchantia polymorpha genome.</title>
        <authorList>
            <person name="Bowman J.L."/>
            <person name="Kohchi T."/>
            <person name="Yamato K.T."/>
            <person name="Jenkins J."/>
            <person name="Shu S."/>
            <person name="Ishizaki K."/>
            <person name="Yamaoka S."/>
            <person name="Nishihama R."/>
            <person name="Nakamura Y."/>
            <person name="Berger F."/>
            <person name="Adam C."/>
            <person name="Aki S.S."/>
            <person name="Althoff F."/>
            <person name="Araki T."/>
            <person name="Arteaga-Vazquez M.A."/>
            <person name="Balasubrmanian S."/>
            <person name="Barry K."/>
            <person name="Bauer D."/>
            <person name="Boehm C.R."/>
            <person name="Briginshaw L."/>
            <person name="Caballero-Perez J."/>
            <person name="Catarino B."/>
            <person name="Chen F."/>
            <person name="Chiyoda S."/>
            <person name="Chovatia M."/>
            <person name="Davies K.M."/>
            <person name="Delmans M."/>
            <person name="Demura T."/>
            <person name="Dierschke T."/>
            <person name="Dolan L."/>
            <person name="Dorantes-Acosta A.E."/>
            <person name="Eklund D.M."/>
            <person name="Florent S.N."/>
            <person name="Flores-Sandoval E."/>
            <person name="Fujiyama A."/>
            <person name="Fukuzawa H."/>
            <person name="Galik B."/>
            <person name="Grimanelli D."/>
            <person name="Grimwood J."/>
            <person name="Grossniklaus U."/>
            <person name="Hamada T."/>
            <person name="Haseloff J."/>
            <person name="Hetherington A.J."/>
            <person name="Higo A."/>
            <person name="Hirakawa Y."/>
            <person name="Hundley H.N."/>
            <person name="Ikeda Y."/>
            <person name="Inoue K."/>
            <person name="Inoue S.I."/>
            <person name="Ishida S."/>
            <person name="Jia Q."/>
            <person name="Kakita M."/>
            <person name="Kanazawa T."/>
            <person name="Kawai Y."/>
            <person name="Kawashima T."/>
            <person name="Kennedy M."/>
            <person name="Kinose K."/>
            <person name="Kinoshita T."/>
            <person name="Kohara Y."/>
            <person name="Koide E."/>
            <person name="Komatsu K."/>
            <person name="Kopischke S."/>
            <person name="Kubo M."/>
            <person name="Kyozuka J."/>
            <person name="Lagercrantz U."/>
            <person name="Lin S.S."/>
            <person name="Lindquist E."/>
            <person name="Lipzen A.M."/>
            <person name="Lu C.W."/>
            <person name="De Luna E."/>
            <person name="Martienssen R.A."/>
            <person name="Minamino N."/>
            <person name="Mizutani M."/>
            <person name="Mizutani M."/>
            <person name="Mochizuki N."/>
            <person name="Monte I."/>
            <person name="Mosher R."/>
            <person name="Nagasaki H."/>
            <person name="Nakagami H."/>
            <person name="Naramoto S."/>
            <person name="Nishitani K."/>
            <person name="Ohtani M."/>
            <person name="Okamoto T."/>
            <person name="Okumura M."/>
            <person name="Phillips J."/>
            <person name="Pollak B."/>
            <person name="Reinders A."/>
            <person name="Rovekamp M."/>
            <person name="Sano R."/>
            <person name="Sawa S."/>
            <person name="Schmid M.W."/>
            <person name="Shirakawa M."/>
            <person name="Solano R."/>
            <person name="Spunde A."/>
            <person name="Suetsugu N."/>
            <person name="Sugano S."/>
            <person name="Sugiyama A."/>
            <person name="Sun R."/>
            <person name="Suzuki Y."/>
            <person name="Takenaka M."/>
            <person name="Takezawa D."/>
            <person name="Tomogane H."/>
            <person name="Tsuzuki M."/>
            <person name="Ueda T."/>
            <person name="Umeda M."/>
            <person name="Ward J.M."/>
            <person name="Watanabe Y."/>
            <person name="Yazaki K."/>
            <person name="Yokoyama R."/>
            <person name="Yoshitake Y."/>
            <person name="Yotsui I."/>
            <person name="Zachgo S."/>
            <person name="Schmutz J."/>
        </authorList>
    </citation>
    <scope>NUCLEOTIDE SEQUENCE [LARGE SCALE GENOMIC DNA]</scope>
    <source>
        <strain evidence="3">Tak-1</strain>
    </source>
</reference>
<dbReference type="SMART" id="SM00757">
    <property type="entry name" value="CRA"/>
    <property type="match status" value="1"/>
</dbReference>
<dbReference type="PANTHER" id="PTHR12864">
    <property type="entry name" value="RAN BINDING PROTEIN 9-RELATED"/>
    <property type="match status" value="1"/>
</dbReference>
<dbReference type="PROSITE" id="PS50897">
    <property type="entry name" value="CTLH"/>
    <property type="match status" value="1"/>
</dbReference>
<organism evidence="2 3">
    <name type="scientific">Marchantia polymorpha</name>
    <name type="common">Common liverwort</name>
    <name type="synonym">Marchantia aquatica</name>
    <dbReference type="NCBI Taxonomy" id="3197"/>
    <lineage>
        <taxon>Eukaryota</taxon>
        <taxon>Viridiplantae</taxon>
        <taxon>Streptophyta</taxon>
        <taxon>Embryophyta</taxon>
        <taxon>Marchantiophyta</taxon>
        <taxon>Marchantiopsida</taxon>
        <taxon>Marchantiidae</taxon>
        <taxon>Marchantiales</taxon>
        <taxon>Marchantiaceae</taxon>
        <taxon>Marchantia</taxon>
    </lineage>
</organism>
<feature type="domain" description="CTLH" evidence="1">
    <location>
        <begin position="65"/>
        <end position="122"/>
    </location>
</feature>
<dbReference type="OrthoDB" id="2415936at2759"/>
<evidence type="ECO:0000259" key="1">
    <source>
        <dbReference type="PROSITE" id="PS50897"/>
    </source>
</evidence>